<dbReference type="PANTHER" id="PTHR33993">
    <property type="entry name" value="GLYOXALASE-RELATED"/>
    <property type="match status" value="1"/>
</dbReference>
<dbReference type="CDD" id="cd07247">
    <property type="entry name" value="SgaA_N_like"/>
    <property type="match status" value="1"/>
</dbReference>
<dbReference type="InterPro" id="IPR052164">
    <property type="entry name" value="Anthracycline_SecMetBiosynth"/>
</dbReference>
<comment type="caution">
    <text evidence="2">The sequence shown here is derived from an EMBL/GenBank/DDBJ whole genome shotgun (WGS) entry which is preliminary data.</text>
</comment>
<organism evidence="2 3">
    <name type="scientific">Labedaea rhizosphaerae</name>
    <dbReference type="NCBI Taxonomy" id="598644"/>
    <lineage>
        <taxon>Bacteria</taxon>
        <taxon>Bacillati</taxon>
        <taxon>Actinomycetota</taxon>
        <taxon>Actinomycetes</taxon>
        <taxon>Pseudonocardiales</taxon>
        <taxon>Pseudonocardiaceae</taxon>
        <taxon>Labedaea</taxon>
    </lineage>
</organism>
<dbReference type="PROSITE" id="PS51819">
    <property type="entry name" value="VOC"/>
    <property type="match status" value="1"/>
</dbReference>
<keyword evidence="3" id="KW-1185">Reference proteome</keyword>
<evidence type="ECO:0000259" key="1">
    <source>
        <dbReference type="PROSITE" id="PS51819"/>
    </source>
</evidence>
<dbReference type="PANTHER" id="PTHR33993:SF14">
    <property type="entry name" value="GB|AAF24581.1"/>
    <property type="match status" value="1"/>
</dbReference>
<dbReference type="Gene3D" id="3.10.180.10">
    <property type="entry name" value="2,3-Dihydroxybiphenyl 1,2-Dioxygenase, domain 1"/>
    <property type="match status" value="1"/>
</dbReference>
<name>A0A4R6S7W5_LABRH</name>
<dbReference type="InterPro" id="IPR037523">
    <property type="entry name" value="VOC_core"/>
</dbReference>
<dbReference type="EMBL" id="SNXZ01000005">
    <property type="protein sequence ID" value="TDP94915.1"/>
    <property type="molecule type" value="Genomic_DNA"/>
</dbReference>
<accession>A0A4R6S7W5</accession>
<dbReference type="InterPro" id="IPR029068">
    <property type="entry name" value="Glyas_Bleomycin-R_OHBP_Dase"/>
</dbReference>
<dbReference type="SUPFAM" id="SSF54593">
    <property type="entry name" value="Glyoxalase/Bleomycin resistance protein/Dihydroxybiphenyl dioxygenase"/>
    <property type="match status" value="1"/>
</dbReference>
<dbReference type="RefSeq" id="WP_243754309.1">
    <property type="nucleotide sequence ID" value="NZ_SNXZ01000005.1"/>
</dbReference>
<evidence type="ECO:0000313" key="3">
    <source>
        <dbReference type="Proteomes" id="UP000295444"/>
    </source>
</evidence>
<dbReference type="Pfam" id="PF18029">
    <property type="entry name" value="Glyoxalase_6"/>
    <property type="match status" value="1"/>
</dbReference>
<dbReference type="Proteomes" id="UP000295444">
    <property type="component" value="Unassembled WGS sequence"/>
</dbReference>
<protein>
    <recommendedName>
        <fullName evidence="1">VOC domain-containing protein</fullName>
    </recommendedName>
</protein>
<reference evidence="2 3" key="1">
    <citation type="submission" date="2019-03" db="EMBL/GenBank/DDBJ databases">
        <title>Genomic Encyclopedia of Type Strains, Phase IV (KMG-IV): sequencing the most valuable type-strain genomes for metagenomic binning, comparative biology and taxonomic classification.</title>
        <authorList>
            <person name="Goeker M."/>
        </authorList>
    </citation>
    <scope>NUCLEOTIDE SEQUENCE [LARGE SCALE GENOMIC DNA]</scope>
    <source>
        <strain evidence="2 3">DSM 45361</strain>
    </source>
</reference>
<feature type="domain" description="VOC" evidence="1">
    <location>
        <begin position="1"/>
        <end position="106"/>
    </location>
</feature>
<dbReference type="InterPro" id="IPR041581">
    <property type="entry name" value="Glyoxalase_6"/>
</dbReference>
<gene>
    <name evidence="2" type="ORF">EV186_105147</name>
</gene>
<dbReference type="AlphaFoldDB" id="A0A4R6S7W5"/>
<sequence>MFVFMDLRTPDPARSRAFYGELFGWQASGPLFTAADGPWGGLTHLAPDDERSPQWVPYAPVDDLDEALARAIDLGARATRPRVDLPQGSVVVIEDPTGATLALWEPKHS</sequence>
<proteinExistence type="predicted"/>
<evidence type="ECO:0000313" key="2">
    <source>
        <dbReference type="EMBL" id="TDP94915.1"/>
    </source>
</evidence>